<gene>
    <name evidence="4" type="ORF">SAMN04487936_109177</name>
</gene>
<reference evidence="5" key="1">
    <citation type="submission" date="2016-10" db="EMBL/GenBank/DDBJ databases">
        <authorList>
            <person name="Varghese N."/>
            <person name="Submissions S."/>
        </authorList>
    </citation>
    <scope>NUCLEOTIDE SEQUENCE [LARGE SCALE GENOMIC DNA]</scope>
    <source>
        <strain evidence="5">CGMCC 1.3704</strain>
    </source>
</reference>
<dbReference type="InterPro" id="IPR001550">
    <property type="entry name" value="Transcrpt_antitermin_CS"/>
</dbReference>
<proteinExistence type="inferred from homology"/>
<dbReference type="NCBIfam" id="NF047357">
    <property type="entry name" value="antiterm_GlcT"/>
    <property type="match status" value="1"/>
</dbReference>
<evidence type="ECO:0000313" key="4">
    <source>
        <dbReference type="EMBL" id="SFK24085.1"/>
    </source>
</evidence>
<feature type="domain" description="PRD" evidence="3">
    <location>
        <begin position="83"/>
        <end position="188"/>
    </location>
</feature>
<dbReference type="InterPro" id="IPR011608">
    <property type="entry name" value="PRD"/>
</dbReference>
<dbReference type="Gene3D" id="1.10.1790.10">
    <property type="entry name" value="PRD domain"/>
    <property type="match status" value="1"/>
</dbReference>
<dbReference type="Pfam" id="PF00874">
    <property type="entry name" value="PRD"/>
    <property type="match status" value="2"/>
</dbReference>
<dbReference type="InterPro" id="IPR050661">
    <property type="entry name" value="BglG_antiterminators"/>
</dbReference>
<evidence type="ECO:0000313" key="5">
    <source>
        <dbReference type="Proteomes" id="UP000183557"/>
    </source>
</evidence>
<dbReference type="Pfam" id="PF03123">
    <property type="entry name" value="CAT_RBD"/>
    <property type="match status" value="1"/>
</dbReference>
<dbReference type="PROSITE" id="PS00654">
    <property type="entry name" value="PRD_1"/>
    <property type="match status" value="1"/>
</dbReference>
<accession>A0A1I3XX18</accession>
<dbReference type="PANTHER" id="PTHR30185:SF16">
    <property type="entry name" value="PROTEIN GLCT"/>
    <property type="match status" value="1"/>
</dbReference>
<dbReference type="Gene3D" id="1.20.58.1950">
    <property type="match status" value="1"/>
</dbReference>
<feature type="domain" description="PRD" evidence="3">
    <location>
        <begin position="189"/>
        <end position="294"/>
    </location>
</feature>
<dbReference type="AlphaFoldDB" id="A0A1I3XX18"/>
<dbReference type="InterPro" id="IPR004341">
    <property type="entry name" value="CAT_RNA-bd_dom"/>
</dbReference>
<evidence type="ECO:0000256" key="1">
    <source>
        <dbReference type="ARBA" id="ARBA00009115"/>
    </source>
</evidence>
<dbReference type="GO" id="GO:0003723">
    <property type="term" value="F:RNA binding"/>
    <property type="evidence" value="ECO:0007669"/>
    <property type="project" value="InterPro"/>
</dbReference>
<dbReference type="GO" id="GO:0045893">
    <property type="term" value="P:positive regulation of DNA-templated transcription"/>
    <property type="evidence" value="ECO:0007669"/>
    <property type="project" value="InterPro"/>
</dbReference>
<dbReference type="InterPro" id="IPR036650">
    <property type="entry name" value="CAT_RNA-bd_dom_sf"/>
</dbReference>
<dbReference type="EMBL" id="FOSB01000009">
    <property type="protein sequence ID" value="SFK24085.1"/>
    <property type="molecule type" value="Genomic_DNA"/>
</dbReference>
<dbReference type="Gene3D" id="1.20.890.100">
    <property type="match status" value="1"/>
</dbReference>
<keyword evidence="5" id="KW-1185">Reference proteome</keyword>
<keyword evidence="2" id="KW-0677">Repeat</keyword>
<dbReference type="PROSITE" id="PS51372">
    <property type="entry name" value="PRD_2"/>
    <property type="match status" value="2"/>
</dbReference>
<sequence length="294" mass="34391">MTENAFNVIKWGTHMEQQLKIKKVLNNNVVIAAHPTYEEVVLIGKGIGFNRKHGDEISFDKADKTFLLSNEQEKEQYVSLLPYIDENLIDFMNDILLHIEARMGQELNQHIHVALTDHLAFAIKRAKQDLQFSNPFLLEIESLYPKEYQIAMEVVTMIYDKMAIQFPEGEVGFIALHIHSAVTDKTLREINKHNYLITHLVRLVEETMDITIDKNSVDYHRLVQHLHRAIDRVYQNEHVGDEIRLANMLKEEYPVCYNLAWKLIKVMQKQLNKPVDESEAIYLTIHLQRLTHKP</sequence>
<organism evidence="4 5">
    <name type="scientific">Halobacillus dabanensis</name>
    <dbReference type="NCBI Taxonomy" id="240302"/>
    <lineage>
        <taxon>Bacteria</taxon>
        <taxon>Bacillati</taxon>
        <taxon>Bacillota</taxon>
        <taxon>Bacilli</taxon>
        <taxon>Bacillales</taxon>
        <taxon>Bacillaceae</taxon>
        <taxon>Halobacillus</taxon>
    </lineage>
</organism>
<name>A0A1I3XX18_HALDA</name>
<dbReference type="Gene3D" id="2.30.24.10">
    <property type="entry name" value="CAT RNA-binding domain"/>
    <property type="match status" value="1"/>
</dbReference>
<dbReference type="STRING" id="240302.BN982_02722"/>
<dbReference type="Proteomes" id="UP000183557">
    <property type="component" value="Unassembled WGS sequence"/>
</dbReference>
<dbReference type="SUPFAM" id="SSF63520">
    <property type="entry name" value="PTS-regulatory domain, PRD"/>
    <property type="match status" value="2"/>
</dbReference>
<dbReference type="SMART" id="SM01061">
    <property type="entry name" value="CAT_RBD"/>
    <property type="match status" value="1"/>
</dbReference>
<dbReference type="SUPFAM" id="SSF50151">
    <property type="entry name" value="SacY-like RNA-binding domain"/>
    <property type="match status" value="1"/>
</dbReference>
<dbReference type="eggNOG" id="COG3711">
    <property type="taxonomic scope" value="Bacteria"/>
</dbReference>
<protein>
    <submittedName>
        <fullName evidence="4">Transcriptional antiterminator, BglG family</fullName>
    </submittedName>
</protein>
<comment type="similarity">
    <text evidence="1">Belongs to the transcriptional antiterminator BglG family. GlcT subfamily.</text>
</comment>
<evidence type="ECO:0000259" key="3">
    <source>
        <dbReference type="PROSITE" id="PS51372"/>
    </source>
</evidence>
<evidence type="ECO:0000256" key="2">
    <source>
        <dbReference type="ARBA" id="ARBA00022737"/>
    </source>
</evidence>
<dbReference type="InterPro" id="IPR036634">
    <property type="entry name" value="PRD_sf"/>
</dbReference>
<dbReference type="PANTHER" id="PTHR30185">
    <property type="entry name" value="CRYPTIC BETA-GLUCOSIDE BGL OPERON ANTITERMINATOR"/>
    <property type="match status" value="1"/>
</dbReference>